<dbReference type="InterPro" id="IPR056877">
    <property type="entry name" value="Med14_C"/>
</dbReference>
<gene>
    <name evidence="19" type="ORF">CLUMA_CG017419</name>
</gene>
<feature type="region of interest" description="Disordered" evidence="11">
    <location>
        <begin position="706"/>
        <end position="751"/>
    </location>
</feature>
<accession>A0A1J1IXM2</accession>
<dbReference type="InterPro" id="IPR056879">
    <property type="entry name" value="RM3_Med14"/>
</dbReference>
<dbReference type="GO" id="GO:0003712">
    <property type="term" value="F:transcription coregulator activity"/>
    <property type="evidence" value="ECO:0007669"/>
    <property type="project" value="UniProtKB-UniRule"/>
</dbReference>
<evidence type="ECO:0000259" key="15">
    <source>
        <dbReference type="Pfam" id="PF22984"/>
    </source>
</evidence>
<keyword evidence="4" id="KW-0677">Repeat</keyword>
<evidence type="ECO:0000313" key="19">
    <source>
        <dbReference type="EMBL" id="CRL04324.1"/>
    </source>
</evidence>
<dbReference type="InterPro" id="IPR013947">
    <property type="entry name" value="Mediator_Med14"/>
</dbReference>
<dbReference type="InterPro" id="IPR055114">
    <property type="entry name" value="Med14_RM6"/>
</dbReference>
<keyword evidence="8 10" id="KW-0539">Nucleus</keyword>
<feature type="domain" description="Mediator complex subunit MED14 N-terminal" evidence="12">
    <location>
        <begin position="26"/>
        <end position="214"/>
    </location>
</feature>
<dbReference type="InterPro" id="IPR055113">
    <property type="entry name" value="Med14_RM2"/>
</dbReference>
<dbReference type="EMBL" id="CVRI01000063">
    <property type="protein sequence ID" value="CRL04324.1"/>
    <property type="molecule type" value="Genomic_DNA"/>
</dbReference>
<dbReference type="OrthoDB" id="205099at2759"/>
<dbReference type="InterPro" id="IPR055122">
    <property type="entry name" value="Med14_N"/>
</dbReference>
<feature type="region of interest" description="Disordered" evidence="11">
    <location>
        <begin position="1039"/>
        <end position="1131"/>
    </location>
</feature>
<evidence type="ECO:0000256" key="9">
    <source>
        <dbReference type="ARBA" id="ARBA00032007"/>
    </source>
</evidence>
<evidence type="ECO:0000259" key="16">
    <source>
        <dbReference type="Pfam" id="PF25065"/>
    </source>
</evidence>
<dbReference type="GO" id="GO:0006357">
    <property type="term" value="P:regulation of transcription by RNA polymerase II"/>
    <property type="evidence" value="ECO:0007669"/>
    <property type="project" value="InterPro"/>
</dbReference>
<dbReference type="Pfam" id="PF25069">
    <property type="entry name" value="Med14_C"/>
    <property type="match status" value="1"/>
</dbReference>
<evidence type="ECO:0000259" key="18">
    <source>
        <dbReference type="Pfam" id="PF25069"/>
    </source>
</evidence>
<reference evidence="19 20" key="1">
    <citation type="submission" date="2015-04" db="EMBL/GenBank/DDBJ databases">
        <authorList>
            <person name="Syromyatnikov M.Y."/>
            <person name="Popov V.N."/>
        </authorList>
    </citation>
    <scope>NUCLEOTIDE SEQUENCE [LARGE SCALE GENOMIC DNA]</scope>
</reference>
<dbReference type="Pfam" id="PF25065">
    <property type="entry name" value="RM3_Med14"/>
    <property type="match status" value="1"/>
</dbReference>
<feature type="domain" description="Mediator of RNA polymerase II transcription subunit 14 RM5" evidence="17">
    <location>
        <begin position="760"/>
        <end position="825"/>
    </location>
</feature>
<feature type="compositionally biased region" description="Polar residues" evidence="11">
    <location>
        <begin position="1097"/>
        <end position="1111"/>
    </location>
</feature>
<dbReference type="GO" id="GO:0070847">
    <property type="term" value="C:core mediator complex"/>
    <property type="evidence" value="ECO:0007669"/>
    <property type="project" value="TreeGrafter"/>
</dbReference>
<evidence type="ECO:0000256" key="5">
    <source>
        <dbReference type="ARBA" id="ARBA00023015"/>
    </source>
</evidence>
<comment type="similarity">
    <text evidence="2 10">Belongs to the Mediator complex subunit 14 family.</text>
</comment>
<feature type="compositionally biased region" description="Basic and acidic residues" evidence="11">
    <location>
        <begin position="716"/>
        <end position="726"/>
    </location>
</feature>
<feature type="region of interest" description="Disordered" evidence="11">
    <location>
        <begin position="1152"/>
        <end position="1195"/>
    </location>
</feature>
<dbReference type="PANTHER" id="PTHR12809:SF2">
    <property type="entry name" value="MEDIATOR OF RNA POLYMERASE II TRANSCRIPTION SUBUNIT 14"/>
    <property type="match status" value="1"/>
</dbReference>
<dbReference type="Pfam" id="PF22981">
    <property type="entry name" value="RM2_Med14"/>
    <property type="match status" value="1"/>
</dbReference>
<name>A0A1J1IXM2_9DIPT</name>
<feature type="domain" description="Mediator of RNA polymerase II transcription subunit 14 RM8" evidence="14">
    <location>
        <begin position="1253"/>
        <end position="1330"/>
    </location>
</feature>
<evidence type="ECO:0000256" key="4">
    <source>
        <dbReference type="ARBA" id="ARBA00022737"/>
    </source>
</evidence>
<feature type="domain" description="Mediator of RNA polymerase II transcription subunit 14 RM6" evidence="15">
    <location>
        <begin position="863"/>
        <end position="927"/>
    </location>
</feature>
<feature type="compositionally biased region" description="Low complexity" evidence="11">
    <location>
        <begin position="732"/>
        <end position="745"/>
    </location>
</feature>
<dbReference type="PANTHER" id="PTHR12809">
    <property type="entry name" value="MEDIATOR COMPLEX SUBUNIT"/>
    <property type="match status" value="1"/>
</dbReference>
<dbReference type="InterPro" id="IPR055107">
    <property type="entry name" value="Med14_RM8"/>
</dbReference>
<feature type="compositionally biased region" description="Low complexity" evidence="11">
    <location>
        <begin position="1164"/>
        <end position="1173"/>
    </location>
</feature>
<evidence type="ECO:0000259" key="12">
    <source>
        <dbReference type="Pfam" id="PF08638"/>
    </source>
</evidence>
<dbReference type="GO" id="GO:0016592">
    <property type="term" value="C:mediator complex"/>
    <property type="evidence" value="ECO:0007669"/>
    <property type="project" value="UniProtKB-UniRule"/>
</dbReference>
<feature type="compositionally biased region" description="Low complexity" evidence="11">
    <location>
        <begin position="1076"/>
        <end position="1095"/>
    </location>
</feature>
<comment type="subcellular location">
    <subcellularLocation>
        <location evidence="1 10">Nucleus</location>
    </subcellularLocation>
</comment>
<dbReference type="Pfam" id="PF22983">
    <property type="entry name" value="RM8_Med14"/>
    <property type="match status" value="1"/>
</dbReference>
<evidence type="ECO:0000256" key="6">
    <source>
        <dbReference type="ARBA" id="ARBA00023159"/>
    </source>
</evidence>
<comment type="subunit">
    <text evidence="10">Component of the Mediator complex.</text>
</comment>
<dbReference type="Pfam" id="PF22984">
    <property type="entry name" value="RM6_Med14"/>
    <property type="match status" value="1"/>
</dbReference>
<sequence>MAPVVQMESQQQQLQVAIPANQGGSISLSMLIDFIVQRTYHDLTVLAELLPRKTDMERKIEIYNFAARTRQLFIRLLALVKWANSASKVDKSALIMNFLEKQSMLFVETADLLTKMARETLVHARLPSFHIPAAVEVLTTGSYNRLPLCIKENLVKPDPIQPQEVDATLGRLNQVIQHRLVTSNLLPQMRKFKIEKGRVTFNVPNEFSVSLTMMGDGDVPWRLLDIEILVEDKETGDGRTLVHPLQVNYIHELIQRRLVNNQQSALCEVYNCLHYFCQSLQLEVLYTQTLRLCRDRLDDNIHVEEYIIGSKLTVSYWRELSGSKDGSRTEMRYRISLLANASNALAVVHMPSTSLGTKDSETNVREKTELAVKMLSMERLLVHTVYFRSVARLNEIQSEFKSFLKDLDSNLQGTTAILTVPVLYPCLRAEQIHITVDTHTGRYHCHVPKHLDCPIMNDMQTALNSDHSKLPELVTELRFWITKRRCEKTLQHLPAIAKERLPIITSAEHPATKIGRHKMFVQLYRYPNVILIVGLKSKPSNPNEIDYSFYLVYIKRVSIDENSNDDTLLDSGTPATTPASTTSVEVPKMFLRVLTMIEFDTFVSTHGPGTAIVKDLDEDVVGMKRKLSADTSSPPNKQQKTAIPAYFIPELAHVVAMCDEKLPFIAMAQELSKRNIPHSGLQVEAHATSLILNLLSLPSPSEVIFQSPQQTTNENKATKNTEKDAKPTTSDQPQQPQQQQQPQQPKSAQKDRQMLYQTFVTKPIYNALMKRLLSISIRTQFTKPNVTDRSWIVELIFNSTPLPSNHPKEQGNRRAVYFHYEMLPTDLIWKTVDQMLNDWIKIVLLFSLIHDFAELYNCDKYNLKSIVSVKSYSYTHLLLLYGENKEISTNIFWCNEAKQFLMTFIGGNLSINPHSLLNDQLQSHLNTNHSLSQIAHILNETYQPLGSIAKLPTLPQLGVHNPKIPVLTFCIIPQSPTLLRIAFHGTYCLEVRLRGGGLVSIRDGAYSRFDRVNVVMEFSPTQGLKGFLSKYVDENAVYRRRSQSEDDNPPSPIQMDDGPQLFRGPQSPRDPGLRFAAPATPPSTSNPHTPASPHPIGQQQQTHGNQHPNFNMTSPPTHMPHPSPGFMPSSPLNQASPMTAMSPGPSNLAYIQGHSDSPFGAQMSPAAASAWPGSPIPRPSPRPGQSPDHKPQMMPQHQLRILPARSWAGAVPTLLTHEALETLCRPCSLSGIPGPEMSPLERFLGCVFMKRQLQRLLKESNLAITPVEPGVVLFRAEGLQCQVYSNPDHLQSLQIRITPTLPNPQDMKPQYQWNIDDLQILEQFFETKVAAPPYRQASMHSFIKLFGVPPPVLKDLIQIIRLEMKPEQCKSMGLQWNVQLCMRASFTSFPIIPLGTPGIVNTKNKLLIFLDLTRITDQPLQQHPIVVLPIIYEIGTQITQLVERRDLNTPAIIIQAANMQLRKYLEKRGVTTADSTLYAAIHDLLSNLTFQIPGQPNQMPGGPPFMPGPGSVPGQGPGMPNQQMSMQQMVPGQQMNMGPDHSQVMNQQAMGQVMGQPQMNQGYGMGQMSGGPSNE</sequence>
<dbReference type="InterPro" id="IPR056878">
    <property type="entry name" value="RM5_Med14"/>
</dbReference>
<feature type="domain" description="Mediator of RNA polymerase II transcription subunit 14 RM3" evidence="16">
    <location>
        <begin position="378"/>
        <end position="486"/>
    </location>
</feature>
<dbReference type="Pfam" id="PF25067">
    <property type="entry name" value="RM5_Med14"/>
    <property type="match status" value="1"/>
</dbReference>
<evidence type="ECO:0000259" key="17">
    <source>
        <dbReference type="Pfam" id="PF25067"/>
    </source>
</evidence>
<evidence type="ECO:0000256" key="2">
    <source>
        <dbReference type="ARBA" id="ARBA00007813"/>
    </source>
</evidence>
<keyword evidence="20" id="KW-1185">Reference proteome</keyword>
<evidence type="ECO:0000259" key="14">
    <source>
        <dbReference type="Pfam" id="PF22983"/>
    </source>
</evidence>
<dbReference type="Pfam" id="PF08638">
    <property type="entry name" value="Med14"/>
    <property type="match status" value="1"/>
</dbReference>
<evidence type="ECO:0000256" key="3">
    <source>
        <dbReference type="ARBA" id="ARBA00019619"/>
    </source>
</evidence>
<keyword evidence="7 10" id="KW-0804">Transcription</keyword>
<keyword evidence="5 10" id="KW-0805">Transcription regulation</keyword>
<dbReference type="Proteomes" id="UP000183832">
    <property type="component" value="Unassembled WGS sequence"/>
</dbReference>
<evidence type="ECO:0000313" key="20">
    <source>
        <dbReference type="Proteomes" id="UP000183832"/>
    </source>
</evidence>
<feature type="compositionally biased region" description="Pro residues" evidence="11">
    <location>
        <begin position="1174"/>
        <end position="1184"/>
    </location>
</feature>
<feature type="domain" description="Mediator of RNA polymerase II transcription subunit 14 RM2" evidence="13">
    <location>
        <begin position="293"/>
        <end position="354"/>
    </location>
</feature>
<evidence type="ECO:0000256" key="8">
    <source>
        <dbReference type="ARBA" id="ARBA00023242"/>
    </source>
</evidence>
<organism evidence="19 20">
    <name type="scientific">Clunio marinus</name>
    <dbReference type="NCBI Taxonomy" id="568069"/>
    <lineage>
        <taxon>Eukaryota</taxon>
        <taxon>Metazoa</taxon>
        <taxon>Ecdysozoa</taxon>
        <taxon>Arthropoda</taxon>
        <taxon>Hexapoda</taxon>
        <taxon>Insecta</taxon>
        <taxon>Pterygota</taxon>
        <taxon>Neoptera</taxon>
        <taxon>Endopterygota</taxon>
        <taxon>Diptera</taxon>
        <taxon>Nematocera</taxon>
        <taxon>Chironomoidea</taxon>
        <taxon>Chironomidae</taxon>
        <taxon>Clunio</taxon>
    </lineage>
</organism>
<protein>
    <recommendedName>
        <fullName evidence="3 10">Mediator of RNA polymerase II transcription subunit 14</fullName>
    </recommendedName>
    <alternativeName>
        <fullName evidence="9 10">Mediator complex subunit 14</fullName>
    </alternativeName>
</protein>
<evidence type="ECO:0000259" key="13">
    <source>
        <dbReference type="Pfam" id="PF22981"/>
    </source>
</evidence>
<evidence type="ECO:0000256" key="7">
    <source>
        <dbReference type="ARBA" id="ARBA00023163"/>
    </source>
</evidence>
<comment type="function">
    <text evidence="10">Component of the Mediator complex, a coactivator involved in the regulated transcription of nearly all RNA polymerase II-dependent genes. Mediator functions as a bridge to convey information from gene-specific regulatory proteins to the basal RNA polymerase II transcription machinery. Mediator is recruited to promoters by direct interactions with regulatory proteins and serves as a scaffold for the assembly of a functional preinitiation complex with RNA polymerase II and the general transcription factors.</text>
</comment>
<evidence type="ECO:0000256" key="11">
    <source>
        <dbReference type="SAM" id="MobiDB-lite"/>
    </source>
</evidence>
<dbReference type="STRING" id="568069.A0A1J1IXM2"/>
<evidence type="ECO:0000256" key="1">
    <source>
        <dbReference type="ARBA" id="ARBA00004123"/>
    </source>
</evidence>
<proteinExistence type="inferred from homology"/>
<feature type="domain" description="Mediator of RNA polymerase II transcription subunit 14 C-terminal" evidence="18">
    <location>
        <begin position="1348"/>
        <end position="1490"/>
    </location>
</feature>
<evidence type="ECO:0000256" key="10">
    <source>
        <dbReference type="RuleBase" id="RU365082"/>
    </source>
</evidence>
<keyword evidence="6 10" id="KW-0010">Activator</keyword>